<dbReference type="EMBL" id="FZOW01000020">
    <property type="protein sequence ID" value="SNT44519.1"/>
    <property type="molecule type" value="Genomic_DNA"/>
</dbReference>
<dbReference type="Pfam" id="PF11203">
    <property type="entry name" value="EccE"/>
    <property type="match status" value="1"/>
</dbReference>
<name>A0A239MRP0_9NOCA</name>
<dbReference type="InterPro" id="IPR050051">
    <property type="entry name" value="EccE_dom"/>
</dbReference>
<evidence type="ECO:0000256" key="7">
    <source>
        <dbReference type="SAM" id="Phobius"/>
    </source>
</evidence>
<gene>
    <name evidence="9" type="ORF">SAMN05421642_12059</name>
</gene>
<dbReference type="RefSeq" id="WP_245866164.1">
    <property type="nucleotide sequence ID" value="NZ_FZOW01000020.1"/>
</dbReference>
<keyword evidence="10" id="KW-1185">Reference proteome</keyword>
<dbReference type="Proteomes" id="UP000198327">
    <property type="component" value="Unassembled WGS sequence"/>
</dbReference>
<organism evidence="9 10">
    <name type="scientific">Rhodococcoides kyotonense</name>
    <dbReference type="NCBI Taxonomy" id="398843"/>
    <lineage>
        <taxon>Bacteria</taxon>
        <taxon>Bacillati</taxon>
        <taxon>Actinomycetota</taxon>
        <taxon>Actinomycetes</taxon>
        <taxon>Mycobacteriales</taxon>
        <taxon>Nocardiaceae</taxon>
        <taxon>Rhodococcoides</taxon>
    </lineage>
</organism>
<protein>
    <submittedName>
        <fullName evidence="9">Type VII secretion protein EccE</fullName>
    </submittedName>
</protein>
<feature type="transmembrane region" description="Helical" evidence="7">
    <location>
        <begin position="51"/>
        <end position="75"/>
    </location>
</feature>
<keyword evidence="6 7" id="KW-0472">Membrane</keyword>
<sequence>MSTSTRRRATFTDRRFAFRMPSPSRVVWLESVSALSAATAVALGISPAVAIWSLAVIAVLPFVAVAGRGVIDWLWTIARFVGRRVPDFGSTTHRTENDGRSFGVHWHGRQATCVLELAPPRGVVTKLGRSEARTDSLIDLAVLAECLRQHDISLSGIGVVSHGTRTDSGSPATDVYERLIGPLPAVATRRVWISVSLDIGSNRLAIDARGGGRTGAARAIGIATERVSRALAGSGTNSRVLTSADIGSMASTLCRGVDADALTESWSAAPLPGVSTTGYGLDARRLDSAVLADVWSVPSVSTTVSLRLTPGTGPDTVRVDGECRFVSRGPRPAPHIPGAVSMNGRHRESLLTSLPLGITAFGHEQPVREMSYERIGRLRLPVSGCGQLVGSDIAGLGIAVRVHGPDLATVLVSGELYLAQQVVFRAVATGARILIRTDRTHAWAPLVDSVATPDRLSIEGGPFRTDVGFDVVVHDYVDASLPADRRPHDGVTTMILTEHLPRTPMPDPDLSIVQPGATGDRVFVRTGSADIELVLVTIAQETAFIGRPRSVRPVPAAQPG</sequence>
<keyword evidence="3" id="KW-1003">Cell membrane</keyword>
<keyword evidence="4 7" id="KW-0812">Transmembrane</keyword>
<feature type="domain" description="Type VII secretion system protein EccE" evidence="8">
    <location>
        <begin position="185"/>
        <end position="279"/>
    </location>
</feature>
<dbReference type="InterPro" id="IPR021368">
    <property type="entry name" value="T7SS_EccE"/>
</dbReference>
<evidence type="ECO:0000256" key="4">
    <source>
        <dbReference type="ARBA" id="ARBA00022692"/>
    </source>
</evidence>
<reference evidence="10" key="1">
    <citation type="submission" date="2017-06" db="EMBL/GenBank/DDBJ databases">
        <authorList>
            <person name="Varghese N."/>
            <person name="Submissions S."/>
        </authorList>
    </citation>
    <scope>NUCLEOTIDE SEQUENCE [LARGE SCALE GENOMIC DNA]</scope>
    <source>
        <strain evidence="10">JCM 23211</strain>
    </source>
</reference>
<evidence type="ECO:0000256" key="6">
    <source>
        <dbReference type="ARBA" id="ARBA00023136"/>
    </source>
</evidence>
<evidence type="ECO:0000313" key="10">
    <source>
        <dbReference type="Proteomes" id="UP000198327"/>
    </source>
</evidence>
<evidence type="ECO:0000256" key="5">
    <source>
        <dbReference type="ARBA" id="ARBA00022989"/>
    </source>
</evidence>
<evidence type="ECO:0000259" key="8">
    <source>
        <dbReference type="Pfam" id="PF11203"/>
    </source>
</evidence>
<dbReference type="GO" id="GO:0005886">
    <property type="term" value="C:plasma membrane"/>
    <property type="evidence" value="ECO:0007669"/>
    <property type="project" value="UniProtKB-SubCell"/>
</dbReference>
<keyword evidence="5 7" id="KW-1133">Transmembrane helix</keyword>
<evidence type="ECO:0000256" key="2">
    <source>
        <dbReference type="ARBA" id="ARBA00007759"/>
    </source>
</evidence>
<evidence type="ECO:0000256" key="3">
    <source>
        <dbReference type="ARBA" id="ARBA00022475"/>
    </source>
</evidence>
<dbReference type="AlphaFoldDB" id="A0A239MRP0"/>
<dbReference type="NCBIfam" id="TIGR03923">
    <property type="entry name" value="T7SS_EccE"/>
    <property type="match status" value="1"/>
</dbReference>
<evidence type="ECO:0000313" key="9">
    <source>
        <dbReference type="EMBL" id="SNT44519.1"/>
    </source>
</evidence>
<comment type="similarity">
    <text evidence="2">Belongs to the EccE family.</text>
</comment>
<evidence type="ECO:0000256" key="1">
    <source>
        <dbReference type="ARBA" id="ARBA00004236"/>
    </source>
</evidence>
<comment type="subcellular location">
    <subcellularLocation>
        <location evidence="1">Cell membrane</location>
    </subcellularLocation>
</comment>
<accession>A0A239MRP0</accession>
<proteinExistence type="inferred from homology"/>